<dbReference type="EMBL" id="JAANNP010000001">
    <property type="protein sequence ID" value="NHC12552.1"/>
    <property type="molecule type" value="Genomic_DNA"/>
</dbReference>
<feature type="region of interest" description="Disordered" evidence="1">
    <location>
        <begin position="318"/>
        <end position="362"/>
    </location>
</feature>
<dbReference type="Pfam" id="PF07726">
    <property type="entry name" value="AAA_3"/>
    <property type="match status" value="1"/>
</dbReference>
<dbReference type="PANTHER" id="PTHR42759">
    <property type="entry name" value="MOXR FAMILY PROTEIN"/>
    <property type="match status" value="1"/>
</dbReference>
<accession>A0ABX0GNZ7</accession>
<dbReference type="CDD" id="cd00009">
    <property type="entry name" value="AAA"/>
    <property type="match status" value="1"/>
</dbReference>
<dbReference type="SUPFAM" id="SSF52540">
    <property type="entry name" value="P-loop containing nucleoside triphosphate hydrolases"/>
    <property type="match status" value="1"/>
</dbReference>
<dbReference type="InterPro" id="IPR011703">
    <property type="entry name" value="ATPase_AAA-3"/>
</dbReference>
<feature type="domain" description="ChlI/MoxR AAA lid" evidence="3">
    <location>
        <begin position="245"/>
        <end position="304"/>
    </location>
</feature>
<reference evidence="4 5" key="1">
    <citation type="submission" date="2020-03" db="EMBL/GenBank/DDBJ databases">
        <title>Two novel Motilibacter sp.</title>
        <authorList>
            <person name="Liu S."/>
        </authorList>
    </citation>
    <scope>NUCLEOTIDE SEQUENCE [LARGE SCALE GENOMIC DNA]</scope>
    <source>
        <strain evidence="4 5">E257</strain>
    </source>
</reference>
<sequence length="362" mass="38733">MAQSHPETLERALFEVKRVIVGQDRMVERMLVALLARGHCLLEGVPGVAKTLAVSTLARVVGGSFSRVQFTPDLVPSDVVGTRIYRPSTETFDVELGPVFANFVLADEINRAPAKVQSALLEVMAEKQVSLGGRSYRVPTPFLVLATQNPIESEGVYQLPEAQRDRFLMKILVPYPTAGEELAIVQRMSVDAPEAAQILSPERLQELQAEADRVFVHNAVAEYAVRLVLATREPASYGLGELAGALAYGASPRASLGLVAAGRALALLRGRTYVLPGDIADVAPDVLPHRLVLSFDALADGLEAGYVVQRVLATVPPPRVSAQQPPAQQSPAQQPQQPSAPQPGPARGPADGDEPTVRLESA</sequence>
<dbReference type="PIRSF" id="PIRSF002849">
    <property type="entry name" value="AAA_ATPase_chaperone_MoxR_prd"/>
    <property type="match status" value="1"/>
</dbReference>
<evidence type="ECO:0000256" key="1">
    <source>
        <dbReference type="SAM" id="MobiDB-lite"/>
    </source>
</evidence>
<protein>
    <submittedName>
        <fullName evidence="4">MoxR family ATPase</fullName>
    </submittedName>
</protein>
<feature type="compositionally biased region" description="Low complexity" evidence="1">
    <location>
        <begin position="320"/>
        <end position="337"/>
    </location>
</feature>
<proteinExistence type="predicted"/>
<evidence type="ECO:0000259" key="3">
    <source>
        <dbReference type="Pfam" id="PF17863"/>
    </source>
</evidence>
<name>A0ABX0GNZ7_9ACTN</name>
<dbReference type="Gene3D" id="3.40.50.300">
    <property type="entry name" value="P-loop containing nucleotide triphosphate hydrolases"/>
    <property type="match status" value="1"/>
</dbReference>
<dbReference type="InterPro" id="IPR027417">
    <property type="entry name" value="P-loop_NTPase"/>
</dbReference>
<dbReference type="PANTHER" id="PTHR42759:SF1">
    <property type="entry name" value="MAGNESIUM-CHELATASE SUBUNIT CHLD"/>
    <property type="match status" value="1"/>
</dbReference>
<dbReference type="Proteomes" id="UP000800981">
    <property type="component" value="Unassembled WGS sequence"/>
</dbReference>
<dbReference type="InterPro" id="IPR041628">
    <property type="entry name" value="ChlI/MoxR_AAA_lid"/>
</dbReference>
<feature type="domain" description="ATPase AAA-3" evidence="2">
    <location>
        <begin position="39"/>
        <end position="169"/>
    </location>
</feature>
<gene>
    <name evidence="4" type="ORF">G9H71_01985</name>
</gene>
<evidence type="ECO:0000259" key="2">
    <source>
        <dbReference type="Pfam" id="PF07726"/>
    </source>
</evidence>
<evidence type="ECO:0000313" key="5">
    <source>
        <dbReference type="Proteomes" id="UP000800981"/>
    </source>
</evidence>
<dbReference type="Gene3D" id="1.10.8.80">
    <property type="entry name" value="Magnesium chelatase subunit I, C-Terminal domain"/>
    <property type="match status" value="1"/>
</dbReference>
<comment type="caution">
    <text evidence="4">The sequence shown here is derived from an EMBL/GenBank/DDBJ whole genome shotgun (WGS) entry which is preliminary data.</text>
</comment>
<evidence type="ECO:0000313" key="4">
    <source>
        <dbReference type="EMBL" id="NHC12552.1"/>
    </source>
</evidence>
<dbReference type="InterPro" id="IPR050764">
    <property type="entry name" value="CbbQ/NirQ/NorQ/GpvN"/>
</dbReference>
<keyword evidence="5" id="KW-1185">Reference proteome</keyword>
<organism evidence="4 5">
    <name type="scientific">Motilibacter deserti</name>
    <dbReference type="NCBI Taxonomy" id="2714956"/>
    <lineage>
        <taxon>Bacteria</taxon>
        <taxon>Bacillati</taxon>
        <taxon>Actinomycetota</taxon>
        <taxon>Actinomycetes</taxon>
        <taxon>Motilibacterales</taxon>
        <taxon>Motilibacteraceae</taxon>
        <taxon>Motilibacter</taxon>
    </lineage>
</organism>
<dbReference type="RefSeq" id="WP_166277001.1">
    <property type="nucleotide sequence ID" value="NZ_JAANNP010000001.1"/>
</dbReference>
<dbReference type="Pfam" id="PF17863">
    <property type="entry name" value="AAA_lid_2"/>
    <property type="match status" value="1"/>
</dbReference>